<dbReference type="Gramene" id="KMS96584">
    <property type="protein sequence ID" value="KMS96584"/>
    <property type="gene ID" value="BVRB_8g201540"/>
</dbReference>
<protein>
    <submittedName>
        <fullName evidence="1">Uncharacterized protein</fullName>
    </submittedName>
</protein>
<accession>A0A0J8B5T1</accession>
<keyword evidence="2" id="KW-1185">Reference proteome</keyword>
<dbReference type="EMBL" id="KQ090368">
    <property type="protein sequence ID" value="KMS96584.1"/>
    <property type="molecule type" value="Genomic_DNA"/>
</dbReference>
<dbReference type="AlphaFoldDB" id="A0A0J8B5T1"/>
<gene>
    <name evidence="1" type="ORF">BVRB_8g201540</name>
</gene>
<evidence type="ECO:0000313" key="2">
    <source>
        <dbReference type="Proteomes" id="UP000035740"/>
    </source>
</evidence>
<organism evidence="1 2">
    <name type="scientific">Beta vulgaris subsp. vulgaris</name>
    <name type="common">Beet</name>
    <dbReference type="NCBI Taxonomy" id="3555"/>
    <lineage>
        <taxon>Eukaryota</taxon>
        <taxon>Viridiplantae</taxon>
        <taxon>Streptophyta</taxon>
        <taxon>Embryophyta</taxon>
        <taxon>Tracheophyta</taxon>
        <taxon>Spermatophyta</taxon>
        <taxon>Magnoliopsida</taxon>
        <taxon>eudicotyledons</taxon>
        <taxon>Gunneridae</taxon>
        <taxon>Pentapetalae</taxon>
        <taxon>Caryophyllales</taxon>
        <taxon>Chenopodiaceae</taxon>
        <taxon>Betoideae</taxon>
        <taxon>Beta</taxon>
    </lineage>
</organism>
<dbReference type="Proteomes" id="UP000035740">
    <property type="component" value="Unassembled WGS sequence"/>
</dbReference>
<name>A0A0J8B5T1_BETVV</name>
<reference evidence="1 2" key="1">
    <citation type="journal article" date="2014" name="Nature">
        <title>The genome of the recently domesticated crop plant sugar beet (Beta vulgaris).</title>
        <authorList>
            <person name="Dohm J.C."/>
            <person name="Minoche A.E."/>
            <person name="Holtgrawe D."/>
            <person name="Capella-Gutierrez S."/>
            <person name="Zakrzewski F."/>
            <person name="Tafer H."/>
            <person name="Rupp O."/>
            <person name="Sorensen T.R."/>
            <person name="Stracke R."/>
            <person name="Reinhardt R."/>
            <person name="Goesmann A."/>
            <person name="Kraft T."/>
            <person name="Schulz B."/>
            <person name="Stadler P.F."/>
            <person name="Schmidt T."/>
            <person name="Gabaldon T."/>
            <person name="Lehrach H."/>
            <person name="Weisshaar B."/>
            <person name="Himmelbauer H."/>
        </authorList>
    </citation>
    <scope>NUCLEOTIDE SEQUENCE [LARGE SCALE GENOMIC DNA]</scope>
    <source>
        <tissue evidence="1">Taproot</tissue>
    </source>
</reference>
<sequence>MESTLGNNRLSADTDSTCRNSLQYLWTLISSPQQMLSPGQLTY</sequence>
<evidence type="ECO:0000313" key="1">
    <source>
        <dbReference type="EMBL" id="KMS96584.1"/>
    </source>
</evidence>
<proteinExistence type="predicted"/>